<proteinExistence type="predicted"/>
<comment type="caution">
    <text evidence="2">The sequence shown here is derived from an EMBL/GenBank/DDBJ whole genome shotgun (WGS) entry which is preliminary data.</text>
</comment>
<dbReference type="Proteomes" id="UP000239899">
    <property type="component" value="Unassembled WGS sequence"/>
</dbReference>
<feature type="chain" id="PRO_5015129165" evidence="1">
    <location>
        <begin position="26"/>
        <end position="241"/>
    </location>
</feature>
<feature type="signal peptide" evidence="1">
    <location>
        <begin position="1"/>
        <end position="25"/>
    </location>
</feature>
<gene>
    <name evidence="2" type="ORF">C2E21_3692</name>
</gene>
<name>A0A2P6TVF6_CHLSO</name>
<dbReference type="OrthoDB" id="10399053at2759"/>
<sequence>MKLRSAAAIAAILLVVASSAQLALAQTEFLPLLFSGKPKISEEQAAQVAGVWEQVDGFRLDGSVLDDILRKAAKAAVADNSTDVDFTEVLANASSPATGPLTFKVYIPGVDTDTGAFAAYYLIGKEGEKPAVSRVLGMGASTPEGVMLVGTKDEDTGMWYGLVKDEETMVALYLEGVEAWNGDRTKITDNQVVAQYTYKKMPAEEIKDALALVVAKDALAENESAQIAATDRKEHSGKSSN</sequence>
<keyword evidence="3" id="KW-1185">Reference proteome</keyword>
<dbReference type="AlphaFoldDB" id="A0A2P6TVF6"/>
<accession>A0A2P6TVF6</accession>
<evidence type="ECO:0000313" key="2">
    <source>
        <dbReference type="EMBL" id="PRW58050.1"/>
    </source>
</evidence>
<organism evidence="2 3">
    <name type="scientific">Chlorella sorokiniana</name>
    <name type="common">Freshwater green alga</name>
    <dbReference type="NCBI Taxonomy" id="3076"/>
    <lineage>
        <taxon>Eukaryota</taxon>
        <taxon>Viridiplantae</taxon>
        <taxon>Chlorophyta</taxon>
        <taxon>core chlorophytes</taxon>
        <taxon>Trebouxiophyceae</taxon>
        <taxon>Chlorellales</taxon>
        <taxon>Chlorellaceae</taxon>
        <taxon>Chlorella clade</taxon>
        <taxon>Chlorella</taxon>
    </lineage>
</organism>
<keyword evidence="1" id="KW-0732">Signal</keyword>
<evidence type="ECO:0000256" key="1">
    <source>
        <dbReference type="SAM" id="SignalP"/>
    </source>
</evidence>
<evidence type="ECO:0000313" key="3">
    <source>
        <dbReference type="Proteomes" id="UP000239899"/>
    </source>
</evidence>
<reference evidence="2 3" key="1">
    <citation type="journal article" date="2018" name="Plant J.">
        <title>Genome sequences of Chlorella sorokiniana UTEX 1602 and Micractinium conductrix SAG 241.80: implications to maltose excretion by a green alga.</title>
        <authorList>
            <person name="Arriola M.B."/>
            <person name="Velmurugan N."/>
            <person name="Zhang Y."/>
            <person name="Plunkett M.H."/>
            <person name="Hondzo H."/>
            <person name="Barney B.M."/>
        </authorList>
    </citation>
    <scope>NUCLEOTIDE SEQUENCE [LARGE SCALE GENOMIC DNA]</scope>
    <source>
        <strain evidence="3">UTEX 1602</strain>
    </source>
</reference>
<protein>
    <submittedName>
        <fullName evidence="2">Alpha subunit</fullName>
    </submittedName>
</protein>
<dbReference type="EMBL" id="LHPG02000006">
    <property type="protein sequence ID" value="PRW58050.1"/>
    <property type="molecule type" value="Genomic_DNA"/>
</dbReference>